<evidence type="ECO:0000313" key="2">
    <source>
        <dbReference type="EMBL" id="MBB3724652.1"/>
    </source>
</evidence>
<feature type="transmembrane region" description="Helical" evidence="1">
    <location>
        <begin position="241"/>
        <end position="260"/>
    </location>
</feature>
<feature type="transmembrane region" description="Helical" evidence="1">
    <location>
        <begin position="94"/>
        <end position="113"/>
    </location>
</feature>
<dbReference type="AlphaFoldDB" id="A0A7W5VBM1"/>
<keyword evidence="3" id="KW-1185">Reference proteome</keyword>
<dbReference type="RefSeq" id="WP_183642883.1">
    <property type="nucleotide sequence ID" value="NZ_JACIBV010000001.1"/>
</dbReference>
<keyword evidence="1" id="KW-0472">Membrane</keyword>
<accession>A0A7W5VBM1</accession>
<feature type="transmembrane region" description="Helical" evidence="1">
    <location>
        <begin position="266"/>
        <end position="283"/>
    </location>
</feature>
<keyword evidence="1" id="KW-1133">Transmembrane helix</keyword>
<gene>
    <name evidence="2" type="ORF">FHR33_000512</name>
</gene>
<protein>
    <submittedName>
        <fullName evidence="2">Uncharacterized protein</fullName>
    </submittedName>
</protein>
<organism evidence="2 3">
    <name type="scientific">Nonomuraea dietziae</name>
    <dbReference type="NCBI Taxonomy" id="65515"/>
    <lineage>
        <taxon>Bacteria</taxon>
        <taxon>Bacillati</taxon>
        <taxon>Actinomycetota</taxon>
        <taxon>Actinomycetes</taxon>
        <taxon>Streptosporangiales</taxon>
        <taxon>Streptosporangiaceae</taxon>
        <taxon>Nonomuraea</taxon>
    </lineage>
</organism>
<evidence type="ECO:0000313" key="3">
    <source>
        <dbReference type="Proteomes" id="UP000579945"/>
    </source>
</evidence>
<dbReference type="EMBL" id="JACIBV010000001">
    <property type="protein sequence ID" value="MBB3724652.1"/>
    <property type="molecule type" value="Genomic_DNA"/>
</dbReference>
<comment type="caution">
    <text evidence="2">The sequence shown here is derived from an EMBL/GenBank/DDBJ whole genome shotgun (WGS) entry which is preliminary data.</text>
</comment>
<feature type="transmembrane region" description="Helical" evidence="1">
    <location>
        <begin position="120"/>
        <end position="142"/>
    </location>
</feature>
<name>A0A7W5VBM1_9ACTN</name>
<feature type="transmembrane region" description="Helical" evidence="1">
    <location>
        <begin position="188"/>
        <end position="205"/>
    </location>
</feature>
<proteinExistence type="predicted"/>
<evidence type="ECO:0000256" key="1">
    <source>
        <dbReference type="SAM" id="Phobius"/>
    </source>
</evidence>
<keyword evidence="1" id="KW-0812">Transmembrane</keyword>
<dbReference type="GeneID" id="95387139"/>
<feature type="transmembrane region" description="Helical" evidence="1">
    <location>
        <begin position="217"/>
        <end position="234"/>
    </location>
</feature>
<feature type="transmembrane region" description="Helical" evidence="1">
    <location>
        <begin position="162"/>
        <end position="181"/>
    </location>
</feature>
<dbReference type="Proteomes" id="UP000579945">
    <property type="component" value="Unassembled WGS sequence"/>
</dbReference>
<reference evidence="2 3" key="1">
    <citation type="submission" date="2020-08" db="EMBL/GenBank/DDBJ databases">
        <title>Sequencing the genomes of 1000 actinobacteria strains.</title>
        <authorList>
            <person name="Klenk H.-P."/>
        </authorList>
    </citation>
    <scope>NUCLEOTIDE SEQUENCE [LARGE SCALE GENOMIC DNA]</scope>
    <source>
        <strain evidence="2 3">DSM 44320</strain>
    </source>
</reference>
<sequence length="292" mass="31122">MTRLERRYRRFLLAYPAGYRKAHGDELIDILLDTAEPGRRTPEIREALGLLMGGLRTRVEHAAAGPAWRDGLHLGVAALTVANLAALLPFVTAIPLWTVLSAFTVLAVIRGRVRLALPLLLLTGAKATAIASGVPLFDHVLIPITSGPRSVDGLFATTGPQVVALSYALAFAGSLVLAAGAHPLKARSWWWLAVAPALCVGPALMGESKFPVGVVRAVAELGLLAAAVCAARMARDPRWGVAALVYLLSVTVAMAEHGPYLTVRHLAYWALLTLPAVTAVLVAREHRRTALR</sequence>